<evidence type="ECO:0000313" key="2">
    <source>
        <dbReference type="EMBL" id="CEG22762.1"/>
    </source>
</evidence>
<dbReference type="Pfam" id="PF00583">
    <property type="entry name" value="Acetyltransf_1"/>
    <property type="match status" value="1"/>
</dbReference>
<organism evidence="2 3">
    <name type="scientific">Planococcus massiliensis</name>
    <dbReference type="NCBI Taxonomy" id="1499687"/>
    <lineage>
        <taxon>Bacteria</taxon>
        <taxon>Bacillati</taxon>
        <taxon>Bacillota</taxon>
        <taxon>Bacilli</taxon>
        <taxon>Bacillales</taxon>
        <taxon>Caryophanaceae</taxon>
        <taxon>Planococcus</taxon>
    </lineage>
</organism>
<evidence type="ECO:0000259" key="1">
    <source>
        <dbReference type="PROSITE" id="PS51186"/>
    </source>
</evidence>
<dbReference type="EMBL" id="CCXS01000001">
    <property type="protein sequence ID" value="CEG22762.1"/>
    <property type="molecule type" value="Genomic_DNA"/>
</dbReference>
<sequence>MNISEPNEGLMETILSLSPQAIFDGTLGEARPTIEKIRQLIQSLLDKGCFYLAATEEDQLLGWVLLGIGKDQFTDEKNGFIYELFVLKEFRGNGYAKVLMDAAISHFQKEGYAEVRLSAKAENFAVKLYENLGFQTRTISMSLKL</sequence>
<dbReference type="InterPro" id="IPR016181">
    <property type="entry name" value="Acyl_CoA_acyltransferase"/>
</dbReference>
<dbReference type="Gene3D" id="3.40.630.30">
    <property type="match status" value="1"/>
</dbReference>
<dbReference type="AlphaFoldDB" id="A0A098ELS0"/>
<accession>A0A098ELS0</accession>
<feature type="domain" description="N-acetyltransferase" evidence="1">
    <location>
        <begin position="1"/>
        <end position="145"/>
    </location>
</feature>
<dbReference type="InterPro" id="IPR000182">
    <property type="entry name" value="GNAT_dom"/>
</dbReference>
<gene>
    <name evidence="2" type="primary">yycN</name>
    <name evidence="2" type="ORF">BN1080_01697</name>
</gene>
<keyword evidence="3" id="KW-1185">Reference proteome</keyword>
<proteinExistence type="predicted"/>
<dbReference type="PANTHER" id="PTHR43617:SF34">
    <property type="entry name" value="PUTATIVE-RELATED"/>
    <property type="match status" value="1"/>
</dbReference>
<dbReference type="GO" id="GO:0016747">
    <property type="term" value="F:acyltransferase activity, transferring groups other than amino-acyl groups"/>
    <property type="evidence" value="ECO:0007669"/>
    <property type="project" value="InterPro"/>
</dbReference>
<dbReference type="SUPFAM" id="SSF55729">
    <property type="entry name" value="Acyl-CoA N-acyltransferases (Nat)"/>
    <property type="match status" value="1"/>
</dbReference>
<evidence type="ECO:0000313" key="3">
    <source>
        <dbReference type="Proteomes" id="UP000043699"/>
    </source>
</evidence>
<keyword evidence="2" id="KW-0808">Transferase</keyword>
<dbReference type="OrthoDB" id="156739at2"/>
<name>A0A098ELS0_9BACL</name>
<dbReference type="PANTHER" id="PTHR43617">
    <property type="entry name" value="L-AMINO ACID N-ACETYLTRANSFERASE"/>
    <property type="match status" value="1"/>
</dbReference>
<dbReference type="PROSITE" id="PS51186">
    <property type="entry name" value="GNAT"/>
    <property type="match status" value="1"/>
</dbReference>
<dbReference type="CDD" id="cd04301">
    <property type="entry name" value="NAT_SF"/>
    <property type="match status" value="1"/>
</dbReference>
<dbReference type="RefSeq" id="WP_052651589.1">
    <property type="nucleotide sequence ID" value="NZ_CCXS01000001.1"/>
</dbReference>
<protein>
    <submittedName>
        <fullName evidence="2">Putative N-acetyltransferase YycN</fullName>
    </submittedName>
</protein>
<reference evidence="2 3" key="1">
    <citation type="submission" date="2014-09" db="EMBL/GenBank/DDBJ databases">
        <authorList>
            <person name="Urmite Genomes Urmite Genomes"/>
        </authorList>
    </citation>
    <scope>NUCLEOTIDE SEQUENCE [LARGE SCALE GENOMIC DNA]</scope>
    <source>
        <strain evidence="2 3">ES2</strain>
    </source>
</reference>
<dbReference type="InterPro" id="IPR050276">
    <property type="entry name" value="MshD_Acetyltransferase"/>
</dbReference>
<dbReference type="Proteomes" id="UP000043699">
    <property type="component" value="Unassembled WGS sequence"/>
</dbReference>
<dbReference type="STRING" id="1499687.BN1080_01697"/>